<keyword evidence="3" id="KW-1185">Reference proteome</keyword>
<name>A0A425Y6S8_9BACT</name>
<dbReference type="GO" id="GO:0015627">
    <property type="term" value="C:type II protein secretion system complex"/>
    <property type="evidence" value="ECO:0007669"/>
    <property type="project" value="TreeGrafter"/>
</dbReference>
<keyword evidence="1" id="KW-0472">Membrane</keyword>
<dbReference type="Gene3D" id="1.10.150.280">
    <property type="entry name" value="AF1531-like domain"/>
    <property type="match status" value="1"/>
</dbReference>
<dbReference type="InterPro" id="IPR051675">
    <property type="entry name" value="Endo/Exo/Phosphatase_dom_1"/>
</dbReference>
<evidence type="ECO:0000313" key="2">
    <source>
        <dbReference type="EMBL" id="RRG24156.1"/>
    </source>
</evidence>
<dbReference type="PANTHER" id="PTHR21180">
    <property type="entry name" value="ENDONUCLEASE/EXONUCLEASE/PHOSPHATASE FAMILY DOMAIN-CONTAINING PROTEIN 1"/>
    <property type="match status" value="1"/>
</dbReference>
<sequence>MSFKKHLKTYFSFSSSERKSLIILLTILAIVFVYPIFINSDNVPVWDKNPEKQKRLDSLLAVLQIKSDHKQEAIKSHELFFFDPNHIDSLGLLSLGFSNYQAKNLLKYRRSGARVSEDVDLKKIYGMTDVLYLKLQPFVRISPEKNISCSIVKAQLRPFDPNKTDSLALLSLGFSKFQTRNILNYRRKDGWFNKKDDLMNIYGIDSSDYKRFEKYIRIDSGRNVNESYLFSFNPNSISRKGWDSLGVEERVIDRVKKFLAKGGRFQKAEDLKIIYGFDSLKYSELHSFISIPNERAVEIALIDLNRADSIQLLRLPGIGPYLSRRIINYRDKLGGFYSMNQLVDVYGLKKSRVDSICSSLKIDLSHLRCINVNVASIEELSIHPYISYREASDILRLRKRKGRILDLESLRKKKIFQDSTFNRVKPYLSLE</sequence>
<comment type="caution">
    <text evidence="2">The sequence shown here is derived from an EMBL/GenBank/DDBJ whole genome shotgun (WGS) entry which is preliminary data.</text>
</comment>
<dbReference type="Gene3D" id="1.10.150.310">
    <property type="entry name" value="Tex RuvX-like domain-like"/>
    <property type="match status" value="1"/>
</dbReference>
<dbReference type="Proteomes" id="UP000285794">
    <property type="component" value="Unassembled WGS sequence"/>
</dbReference>
<evidence type="ECO:0000313" key="3">
    <source>
        <dbReference type="Proteomes" id="UP000285794"/>
    </source>
</evidence>
<evidence type="ECO:0000256" key="1">
    <source>
        <dbReference type="SAM" id="Phobius"/>
    </source>
</evidence>
<dbReference type="AlphaFoldDB" id="A0A425Y6S8"/>
<dbReference type="InterPro" id="IPR010994">
    <property type="entry name" value="RuvA_2-like"/>
</dbReference>
<keyword evidence="1" id="KW-1133">Transmembrane helix</keyword>
<dbReference type="GO" id="GO:0015628">
    <property type="term" value="P:protein secretion by the type II secretion system"/>
    <property type="evidence" value="ECO:0007669"/>
    <property type="project" value="TreeGrafter"/>
</dbReference>
<keyword evidence="1" id="KW-0812">Transmembrane</keyword>
<dbReference type="EMBL" id="QQWG01000002">
    <property type="protein sequence ID" value="RRG24156.1"/>
    <property type="molecule type" value="Genomic_DNA"/>
</dbReference>
<dbReference type="SUPFAM" id="SSF47781">
    <property type="entry name" value="RuvA domain 2-like"/>
    <property type="match status" value="4"/>
</dbReference>
<proteinExistence type="predicted"/>
<accession>A0A425Y6S8</accession>
<gene>
    <name evidence="2" type="ORF">DWB61_03300</name>
</gene>
<evidence type="ECO:0008006" key="4">
    <source>
        <dbReference type="Google" id="ProtNLM"/>
    </source>
</evidence>
<feature type="transmembrane region" description="Helical" evidence="1">
    <location>
        <begin position="21"/>
        <end position="38"/>
    </location>
</feature>
<dbReference type="PANTHER" id="PTHR21180:SF32">
    <property type="entry name" value="ENDONUCLEASE_EXONUCLEASE_PHOSPHATASE FAMILY DOMAIN-CONTAINING PROTEIN 1"/>
    <property type="match status" value="1"/>
</dbReference>
<dbReference type="Pfam" id="PF12836">
    <property type="entry name" value="HHH_3"/>
    <property type="match status" value="2"/>
</dbReference>
<protein>
    <recommendedName>
        <fullName evidence="4">Helix-hairpin-helix domain-containing protein</fullName>
    </recommendedName>
</protein>
<organism evidence="2 3">
    <name type="scientific">Ancylomarina euxinus</name>
    <dbReference type="NCBI Taxonomy" id="2283627"/>
    <lineage>
        <taxon>Bacteria</taxon>
        <taxon>Pseudomonadati</taxon>
        <taxon>Bacteroidota</taxon>
        <taxon>Bacteroidia</taxon>
        <taxon>Marinilabiliales</taxon>
        <taxon>Marinifilaceae</taxon>
        <taxon>Ancylomarina</taxon>
    </lineage>
</organism>
<reference evidence="2 3" key="1">
    <citation type="submission" date="2018-07" db="EMBL/GenBank/DDBJ databases">
        <title>Draft genome sequence of Ancylomarina sp. M1P.</title>
        <authorList>
            <person name="Yadav S."/>
            <person name="Villanueva L."/>
            <person name="Damste J.S.S."/>
        </authorList>
    </citation>
    <scope>NUCLEOTIDE SEQUENCE [LARGE SCALE GENOMIC DNA]</scope>
    <source>
        <strain evidence="2 3">M1P</strain>
    </source>
</reference>